<dbReference type="Proteomes" id="UP000299102">
    <property type="component" value="Unassembled WGS sequence"/>
</dbReference>
<gene>
    <name evidence="1" type="ORF">EVAR_60239_1</name>
</gene>
<name>A0A4C1ZRR6_EUMVA</name>
<comment type="caution">
    <text evidence="1">The sequence shown here is derived from an EMBL/GenBank/DDBJ whole genome shotgun (WGS) entry which is preliminary data.</text>
</comment>
<sequence>MQSFKHMLFIVEEFNHKKKSSWQHRPLAFRRSILIQSITLMLSLTTSVVHLDTPCLVRPSSSRCHAAAKLGGTAMLSPWRNVDVTKMQPVMAIAASHDMAHNWQLWYL</sequence>
<dbReference type="AlphaFoldDB" id="A0A4C1ZRR6"/>
<reference evidence="1 2" key="1">
    <citation type="journal article" date="2019" name="Commun. Biol.">
        <title>The bagworm genome reveals a unique fibroin gene that provides high tensile strength.</title>
        <authorList>
            <person name="Kono N."/>
            <person name="Nakamura H."/>
            <person name="Ohtoshi R."/>
            <person name="Tomita M."/>
            <person name="Numata K."/>
            <person name="Arakawa K."/>
        </authorList>
    </citation>
    <scope>NUCLEOTIDE SEQUENCE [LARGE SCALE GENOMIC DNA]</scope>
</reference>
<evidence type="ECO:0000313" key="2">
    <source>
        <dbReference type="Proteomes" id="UP000299102"/>
    </source>
</evidence>
<dbReference type="EMBL" id="BGZK01002057">
    <property type="protein sequence ID" value="GBP90102.1"/>
    <property type="molecule type" value="Genomic_DNA"/>
</dbReference>
<protein>
    <submittedName>
        <fullName evidence="1">Uncharacterized protein</fullName>
    </submittedName>
</protein>
<evidence type="ECO:0000313" key="1">
    <source>
        <dbReference type="EMBL" id="GBP90102.1"/>
    </source>
</evidence>
<proteinExistence type="predicted"/>
<organism evidence="1 2">
    <name type="scientific">Eumeta variegata</name>
    <name type="common">Bagworm moth</name>
    <name type="synonym">Eumeta japonica</name>
    <dbReference type="NCBI Taxonomy" id="151549"/>
    <lineage>
        <taxon>Eukaryota</taxon>
        <taxon>Metazoa</taxon>
        <taxon>Ecdysozoa</taxon>
        <taxon>Arthropoda</taxon>
        <taxon>Hexapoda</taxon>
        <taxon>Insecta</taxon>
        <taxon>Pterygota</taxon>
        <taxon>Neoptera</taxon>
        <taxon>Endopterygota</taxon>
        <taxon>Lepidoptera</taxon>
        <taxon>Glossata</taxon>
        <taxon>Ditrysia</taxon>
        <taxon>Tineoidea</taxon>
        <taxon>Psychidae</taxon>
        <taxon>Oiketicinae</taxon>
        <taxon>Eumeta</taxon>
    </lineage>
</organism>
<accession>A0A4C1ZRR6</accession>
<keyword evidence="2" id="KW-1185">Reference proteome</keyword>